<evidence type="ECO:0000313" key="1">
    <source>
        <dbReference type="EMBL" id="SUD59806.1"/>
    </source>
</evidence>
<gene>
    <name evidence="1" type="ORF">NCTC10860_02119</name>
</gene>
<dbReference type="EMBL" id="UGUW01000004">
    <property type="protein sequence ID" value="SUD59806.1"/>
    <property type="molecule type" value="Genomic_DNA"/>
</dbReference>
<name>A0A379K527_ECTOL</name>
<proteinExistence type="predicted"/>
<accession>A0A379K527</accession>
<protein>
    <submittedName>
        <fullName evidence="1">Uncharacterized protein</fullName>
    </submittedName>
</protein>
<reference evidence="1 2" key="1">
    <citation type="submission" date="2018-06" db="EMBL/GenBank/DDBJ databases">
        <authorList>
            <consortium name="Pathogen Informatics"/>
            <person name="Doyle S."/>
        </authorList>
    </citation>
    <scope>NUCLEOTIDE SEQUENCE [LARGE SCALE GENOMIC DNA]</scope>
    <source>
        <strain evidence="1 2">NCTC10860</strain>
    </source>
</reference>
<dbReference type="AlphaFoldDB" id="A0A379K527"/>
<organism evidence="1 2">
    <name type="scientific">Ectopseudomonas oleovorans</name>
    <name type="common">Pseudomonas oleovorans</name>
    <dbReference type="NCBI Taxonomy" id="301"/>
    <lineage>
        <taxon>Bacteria</taxon>
        <taxon>Pseudomonadati</taxon>
        <taxon>Pseudomonadota</taxon>
        <taxon>Gammaproteobacteria</taxon>
        <taxon>Pseudomonadales</taxon>
        <taxon>Pseudomonadaceae</taxon>
        <taxon>Ectopseudomonas</taxon>
    </lineage>
</organism>
<dbReference type="Proteomes" id="UP000254084">
    <property type="component" value="Unassembled WGS sequence"/>
</dbReference>
<evidence type="ECO:0000313" key="2">
    <source>
        <dbReference type="Proteomes" id="UP000254084"/>
    </source>
</evidence>
<sequence>MSTPPPLVVTRGQQSANPLSELKSLWDGLNPHLIARLYEVDHRGVAMGGVTVLAALTEDTQLELSMNWQSPFENAGPESKAPALMAMIQSGAVQPILERTAEMVEKVPGVGSAGAEKLRSTQLTAEGLRGRTGMTKLNSTQVFSGMPPIKIQATLLLRAWRDPAAEVEQPLDQLMQWALPRQLAPEGTMLTAAMDYAMGKKDSLLDAAFPSLAPTLVGLKYKGRLYAPLVIETVSVPLGSPIDKLGRFVQLAVPVTFSTLTAWDGADWAASNRRYS</sequence>